<keyword evidence="2" id="KW-1185">Reference proteome</keyword>
<proteinExistence type="predicted"/>
<gene>
    <name evidence="1" type="ORF">OCTVUL_1B013769</name>
</gene>
<dbReference type="AlphaFoldDB" id="A0AA36BIX9"/>
<evidence type="ECO:0000313" key="1">
    <source>
        <dbReference type="EMBL" id="CAI9734864.1"/>
    </source>
</evidence>
<dbReference type="Proteomes" id="UP001162480">
    <property type="component" value="Chromosome 16"/>
</dbReference>
<accession>A0AA36BIX9</accession>
<organism evidence="1 2">
    <name type="scientific">Octopus vulgaris</name>
    <name type="common">Common octopus</name>
    <dbReference type="NCBI Taxonomy" id="6645"/>
    <lineage>
        <taxon>Eukaryota</taxon>
        <taxon>Metazoa</taxon>
        <taxon>Spiralia</taxon>
        <taxon>Lophotrochozoa</taxon>
        <taxon>Mollusca</taxon>
        <taxon>Cephalopoda</taxon>
        <taxon>Coleoidea</taxon>
        <taxon>Octopodiformes</taxon>
        <taxon>Octopoda</taxon>
        <taxon>Incirrata</taxon>
        <taxon>Octopodidae</taxon>
        <taxon>Octopus</taxon>
    </lineage>
</organism>
<protein>
    <submittedName>
        <fullName evidence="1">Uncharacterized protein</fullName>
    </submittedName>
</protein>
<name>A0AA36BIX9_OCTVU</name>
<evidence type="ECO:0000313" key="2">
    <source>
        <dbReference type="Proteomes" id="UP001162480"/>
    </source>
</evidence>
<reference evidence="1" key="1">
    <citation type="submission" date="2023-08" db="EMBL/GenBank/DDBJ databases">
        <authorList>
            <person name="Alioto T."/>
            <person name="Alioto T."/>
            <person name="Gomez Garrido J."/>
        </authorList>
    </citation>
    <scope>NUCLEOTIDE SEQUENCE</scope>
</reference>
<sequence>MIPELPDVSITADSPLSDDADSQFNLKHVLVPKIFSDIFSFIDKSHDIVYCKEQMDKTRTVLENKLKDFSIFYDMLEEKYGIDAAIEIKRFKNKSADSQQHYRMFCNKTIDTIAHQLKTQDSILVLRRA</sequence>
<dbReference type="EMBL" id="OX597829">
    <property type="protein sequence ID" value="CAI9734864.1"/>
    <property type="molecule type" value="Genomic_DNA"/>
</dbReference>